<organism evidence="3 4">
    <name type="scientific">Blumeria graminis f. sp. hordei (strain DH14)</name>
    <name type="common">Barley powdery mildew</name>
    <name type="synonym">Oidium monilioides f. sp. hordei</name>
    <dbReference type="NCBI Taxonomy" id="546991"/>
    <lineage>
        <taxon>Eukaryota</taxon>
        <taxon>Fungi</taxon>
        <taxon>Dikarya</taxon>
        <taxon>Ascomycota</taxon>
        <taxon>Pezizomycotina</taxon>
        <taxon>Leotiomycetes</taxon>
        <taxon>Erysiphales</taxon>
        <taxon>Erysiphaceae</taxon>
        <taxon>Blumeria</taxon>
        <taxon>Blumeria hordei</taxon>
    </lineage>
</organism>
<evidence type="ECO:0000313" key="3">
    <source>
        <dbReference type="EMBL" id="CCU79169.1"/>
    </source>
</evidence>
<dbReference type="HOGENOM" id="CLU_049131_3_1_1"/>
<comment type="caution">
    <text evidence="3">The sequence shown here is derived from an EMBL/GenBank/DDBJ whole genome shotgun (WGS) entry which is preliminary data.</text>
</comment>
<dbReference type="GO" id="GO:0005829">
    <property type="term" value="C:cytosol"/>
    <property type="evidence" value="ECO:0007669"/>
    <property type="project" value="TreeGrafter"/>
</dbReference>
<dbReference type="InParanoid" id="N1JD11"/>
<dbReference type="AlphaFoldDB" id="N1JD11"/>
<keyword evidence="3" id="KW-0808">Transferase</keyword>
<dbReference type="GO" id="GO:0006233">
    <property type="term" value="P:dTDP biosynthetic process"/>
    <property type="evidence" value="ECO:0007669"/>
    <property type="project" value="TreeGrafter"/>
</dbReference>
<dbReference type="Pfam" id="PF02223">
    <property type="entry name" value="Thymidylate_kin"/>
    <property type="match status" value="1"/>
</dbReference>
<dbReference type="EMBL" id="CAUH01004293">
    <property type="protein sequence ID" value="CCU79169.1"/>
    <property type="molecule type" value="Genomic_DNA"/>
</dbReference>
<dbReference type="FunCoup" id="N1JD11">
    <property type="interactions" value="680"/>
</dbReference>
<keyword evidence="3" id="KW-0418">Kinase</keyword>
<dbReference type="PANTHER" id="PTHR10344:SF1">
    <property type="entry name" value="THYMIDYLATE KINASE"/>
    <property type="match status" value="1"/>
</dbReference>
<dbReference type="STRING" id="546991.N1JD11"/>
<evidence type="ECO:0000256" key="1">
    <source>
        <dbReference type="ARBA" id="ARBA00009776"/>
    </source>
</evidence>
<dbReference type="GO" id="GO:0004798">
    <property type="term" value="F:dTMP kinase activity"/>
    <property type="evidence" value="ECO:0007669"/>
    <property type="project" value="TreeGrafter"/>
</dbReference>
<dbReference type="GO" id="GO:0004550">
    <property type="term" value="F:nucleoside diphosphate kinase activity"/>
    <property type="evidence" value="ECO:0007669"/>
    <property type="project" value="TreeGrafter"/>
</dbReference>
<keyword evidence="4" id="KW-1185">Reference proteome</keyword>
<accession>N1JD11</accession>
<dbReference type="eggNOG" id="KOG3327">
    <property type="taxonomic scope" value="Eukaryota"/>
</dbReference>
<feature type="domain" description="Thymidylate kinase-like" evidence="2">
    <location>
        <begin position="26"/>
        <end position="216"/>
    </location>
</feature>
<evidence type="ECO:0000313" key="4">
    <source>
        <dbReference type="Proteomes" id="UP000015441"/>
    </source>
</evidence>
<dbReference type="CDD" id="cd01672">
    <property type="entry name" value="TMPK"/>
    <property type="match status" value="1"/>
</dbReference>
<sequence length="243" mass="27729">MSIIPGKIWPWQNPTSNMKRGAFIVIEGLDRAGKTTQVRRLCDKLYSLGYNIKEIKFPVLDRTSPIGKMIDSYLQDSIQMDDHAIHLLFAANRWEKSCVGKSSQSEPRAKHFQKMDSRESFKWLHHSCSKNDPSLSLEWARTCDVGLPCPDIVFFLDLEPSEAEKRGGYGAEKYEKKEMQERVRGIFHSLLQLDTQDARMQVINAGTSEEVVESKIFNAVYGFLESKDGIGMKTQIDKIKPLP</sequence>
<reference evidence="3 4" key="1">
    <citation type="journal article" date="2010" name="Science">
        <title>Genome expansion and gene loss in powdery mildew fungi reveal tradeoffs in extreme parasitism.</title>
        <authorList>
            <person name="Spanu P.D."/>
            <person name="Abbott J.C."/>
            <person name="Amselem J."/>
            <person name="Burgis T.A."/>
            <person name="Soanes D.M."/>
            <person name="Stueber K."/>
            <person name="Ver Loren van Themaat E."/>
            <person name="Brown J.K.M."/>
            <person name="Butcher S.A."/>
            <person name="Gurr S.J."/>
            <person name="Lebrun M.-H."/>
            <person name="Ridout C.J."/>
            <person name="Schulze-Lefert P."/>
            <person name="Talbot N.J."/>
            <person name="Ahmadinejad N."/>
            <person name="Ametz C."/>
            <person name="Barton G.R."/>
            <person name="Benjdia M."/>
            <person name="Bidzinski P."/>
            <person name="Bindschedler L.V."/>
            <person name="Both M."/>
            <person name="Brewer M.T."/>
            <person name="Cadle-Davidson L."/>
            <person name="Cadle-Davidson M.M."/>
            <person name="Collemare J."/>
            <person name="Cramer R."/>
            <person name="Frenkel O."/>
            <person name="Godfrey D."/>
            <person name="Harriman J."/>
            <person name="Hoede C."/>
            <person name="King B.C."/>
            <person name="Klages S."/>
            <person name="Kleemann J."/>
            <person name="Knoll D."/>
            <person name="Koti P.S."/>
            <person name="Kreplak J."/>
            <person name="Lopez-Ruiz F.J."/>
            <person name="Lu X."/>
            <person name="Maekawa T."/>
            <person name="Mahanil S."/>
            <person name="Micali C."/>
            <person name="Milgroom M.G."/>
            <person name="Montana G."/>
            <person name="Noir S."/>
            <person name="O'Connell R.J."/>
            <person name="Oberhaensli S."/>
            <person name="Parlange F."/>
            <person name="Pedersen C."/>
            <person name="Quesneville H."/>
            <person name="Reinhardt R."/>
            <person name="Rott M."/>
            <person name="Sacristan S."/>
            <person name="Schmidt S.M."/>
            <person name="Schoen M."/>
            <person name="Skamnioti P."/>
            <person name="Sommer H."/>
            <person name="Stephens A."/>
            <person name="Takahara H."/>
            <person name="Thordal-Christensen H."/>
            <person name="Vigouroux M."/>
            <person name="Wessling R."/>
            <person name="Wicker T."/>
            <person name="Panstruga R."/>
        </authorList>
    </citation>
    <scope>NUCLEOTIDE SEQUENCE [LARGE SCALE GENOMIC DNA]</scope>
    <source>
        <strain evidence="3">DH14</strain>
    </source>
</reference>
<dbReference type="InterPro" id="IPR027417">
    <property type="entry name" value="P-loop_NTPase"/>
</dbReference>
<dbReference type="Gene3D" id="3.40.50.300">
    <property type="entry name" value="P-loop containing nucleotide triphosphate hydrolases"/>
    <property type="match status" value="1"/>
</dbReference>
<dbReference type="OrthoDB" id="425602at2759"/>
<evidence type="ECO:0000259" key="2">
    <source>
        <dbReference type="Pfam" id="PF02223"/>
    </source>
</evidence>
<name>N1JD11_BLUG1</name>
<gene>
    <name evidence="3" type="ORF">BGHDH14_bgh05110</name>
</gene>
<dbReference type="SUPFAM" id="SSF52540">
    <property type="entry name" value="P-loop containing nucleoside triphosphate hydrolases"/>
    <property type="match status" value="1"/>
</dbReference>
<dbReference type="PANTHER" id="PTHR10344">
    <property type="entry name" value="THYMIDYLATE KINASE"/>
    <property type="match status" value="1"/>
</dbReference>
<dbReference type="GO" id="GO:0006227">
    <property type="term" value="P:dUDP biosynthetic process"/>
    <property type="evidence" value="ECO:0007669"/>
    <property type="project" value="TreeGrafter"/>
</dbReference>
<dbReference type="GO" id="GO:0006235">
    <property type="term" value="P:dTTP biosynthetic process"/>
    <property type="evidence" value="ECO:0007669"/>
    <property type="project" value="TreeGrafter"/>
</dbReference>
<proteinExistence type="inferred from homology"/>
<comment type="similarity">
    <text evidence="1">Belongs to the thymidylate kinase family.</text>
</comment>
<dbReference type="InterPro" id="IPR039430">
    <property type="entry name" value="Thymidylate_kin-like_dom"/>
</dbReference>
<dbReference type="GO" id="GO:0005634">
    <property type="term" value="C:nucleus"/>
    <property type="evidence" value="ECO:0007669"/>
    <property type="project" value="TreeGrafter"/>
</dbReference>
<dbReference type="Proteomes" id="UP000015441">
    <property type="component" value="Unassembled WGS sequence"/>
</dbReference>
<protein>
    <submittedName>
        <fullName evidence="3">Thymidylate kinase</fullName>
    </submittedName>
</protein>